<name>A0ABD3V5Q9_SINWO</name>
<dbReference type="Pfam" id="PF00685">
    <property type="entry name" value="Sulfotransfer_1"/>
    <property type="match status" value="1"/>
</dbReference>
<dbReference type="PANTHER" id="PTHR11783">
    <property type="entry name" value="SULFOTRANSFERASE SULT"/>
    <property type="match status" value="1"/>
</dbReference>
<organism evidence="4 5">
    <name type="scientific">Sinanodonta woodiana</name>
    <name type="common">Chinese pond mussel</name>
    <name type="synonym">Anodonta woodiana</name>
    <dbReference type="NCBI Taxonomy" id="1069815"/>
    <lineage>
        <taxon>Eukaryota</taxon>
        <taxon>Metazoa</taxon>
        <taxon>Spiralia</taxon>
        <taxon>Lophotrochozoa</taxon>
        <taxon>Mollusca</taxon>
        <taxon>Bivalvia</taxon>
        <taxon>Autobranchia</taxon>
        <taxon>Heteroconchia</taxon>
        <taxon>Palaeoheterodonta</taxon>
        <taxon>Unionida</taxon>
        <taxon>Unionoidea</taxon>
        <taxon>Unionidae</taxon>
        <taxon>Unioninae</taxon>
        <taxon>Sinanodonta</taxon>
    </lineage>
</organism>
<sequence length="227" mass="26565">MLISGKAEYVSWTPERDYLDIEGDNLEQVPSPKTIVTHYNLKYLPNNVFKKRVKIVHVSRNPKSVAVSMYHYLKATGHYGNHFPQTFSEFLPLFLYEDNHVYQYWFSFTQEVETFCRENPDYPLINIKYEELKMANLSLQKPHKEIKRLAQFLQIEASDTLVDEMISKCEISRLRIARGDEGAGGKPSLYRKGVVSDWKNWFTVADNEVFDKVLEEKMAGSNLTFEY</sequence>
<accession>A0ABD3V5Q9</accession>
<dbReference type="EMBL" id="JBJQND010000013">
    <property type="protein sequence ID" value="KAL3856336.1"/>
    <property type="molecule type" value="Genomic_DNA"/>
</dbReference>
<gene>
    <name evidence="4" type="ORF">ACJMK2_011105</name>
</gene>
<dbReference type="GO" id="GO:0016740">
    <property type="term" value="F:transferase activity"/>
    <property type="evidence" value="ECO:0007669"/>
    <property type="project" value="UniProtKB-KW"/>
</dbReference>
<feature type="domain" description="Sulfotransferase" evidence="3">
    <location>
        <begin position="21"/>
        <end position="221"/>
    </location>
</feature>
<keyword evidence="2" id="KW-0808">Transferase</keyword>
<dbReference type="Gene3D" id="3.40.50.300">
    <property type="entry name" value="P-loop containing nucleotide triphosphate hydrolases"/>
    <property type="match status" value="1"/>
</dbReference>
<keyword evidence="5" id="KW-1185">Reference proteome</keyword>
<evidence type="ECO:0000313" key="4">
    <source>
        <dbReference type="EMBL" id="KAL3856336.1"/>
    </source>
</evidence>
<evidence type="ECO:0000256" key="2">
    <source>
        <dbReference type="ARBA" id="ARBA00022679"/>
    </source>
</evidence>
<dbReference type="SUPFAM" id="SSF52540">
    <property type="entry name" value="P-loop containing nucleoside triphosphate hydrolases"/>
    <property type="match status" value="1"/>
</dbReference>
<dbReference type="InterPro" id="IPR027417">
    <property type="entry name" value="P-loop_NTPase"/>
</dbReference>
<comment type="caution">
    <text evidence="4">The sequence shown here is derived from an EMBL/GenBank/DDBJ whole genome shotgun (WGS) entry which is preliminary data.</text>
</comment>
<proteinExistence type="inferred from homology"/>
<dbReference type="Proteomes" id="UP001634394">
    <property type="component" value="Unassembled WGS sequence"/>
</dbReference>
<evidence type="ECO:0000259" key="3">
    <source>
        <dbReference type="Pfam" id="PF00685"/>
    </source>
</evidence>
<protein>
    <recommendedName>
        <fullName evidence="3">Sulfotransferase domain-containing protein</fullName>
    </recommendedName>
</protein>
<dbReference type="InterPro" id="IPR000863">
    <property type="entry name" value="Sulfotransferase_dom"/>
</dbReference>
<reference evidence="4 5" key="1">
    <citation type="submission" date="2024-11" db="EMBL/GenBank/DDBJ databases">
        <title>Chromosome-level genome assembly of the freshwater bivalve Anodonta woodiana.</title>
        <authorList>
            <person name="Chen X."/>
        </authorList>
    </citation>
    <scope>NUCLEOTIDE SEQUENCE [LARGE SCALE GENOMIC DNA]</scope>
    <source>
        <strain evidence="4">MN2024</strain>
        <tissue evidence="4">Gills</tissue>
    </source>
</reference>
<evidence type="ECO:0000313" key="5">
    <source>
        <dbReference type="Proteomes" id="UP001634394"/>
    </source>
</evidence>
<evidence type="ECO:0000256" key="1">
    <source>
        <dbReference type="ARBA" id="ARBA00005771"/>
    </source>
</evidence>
<dbReference type="AlphaFoldDB" id="A0ABD3V5Q9"/>
<comment type="similarity">
    <text evidence="1">Belongs to the sulfotransferase 1 family.</text>
</comment>